<feature type="compositionally biased region" description="Polar residues" evidence="1">
    <location>
        <begin position="200"/>
        <end position="216"/>
    </location>
</feature>
<dbReference type="GO" id="GO:0007131">
    <property type="term" value="P:reciprocal meiotic recombination"/>
    <property type="evidence" value="ECO:0007669"/>
    <property type="project" value="InterPro"/>
</dbReference>
<feature type="compositionally biased region" description="Polar residues" evidence="1">
    <location>
        <begin position="387"/>
        <end position="414"/>
    </location>
</feature>
<comment type="caution">
    <text evidence="2">The sequence shown here is derived from an EMBL/GenBank/DDBJ whole genome shotgun (WGS) entry which is preliminary data.</text>
</comment>
<evidence type="ECO:0000313" key="2">
    <source>
        <dbReference type="EMBL" id="OQE29276.1"/>
    </source>
</evidence>
<dbReference type="InterPro" id="IPR004354">
    <property type="entry name" value="Meiotic_Rec114"/>
</dbReference>
<dbReference type="Pfam" id="PF03525">
    <property type="entry name" value="Meiotic_rec114"/>
    <property type="match status" value="1"/>
</dbReference>
<keyword evidence="3" id="KW-1185">Reference proteome</keyword>
<feature type="region of interest" description="Disordered" evidence="1">
    <location>
        <begin position="279"/>
        <end position="420"/>
    </location>
</feature>
<feature type="region of interest" description="Disordered" evidence="1">
    <location>
        <begin position="178"/>
        <end position="237"/>
    </location>
</feature>
<reference evidence="3" key="1">
    <citation type="journal article" date="2017" name="Nat. Microbiol.">
        <title>Global analysis of biosynthetic gene clusters reveals vast potential of secondary metabolite production in Penicillium species.</title>
        <authorList>
            <person name="Nielsen J.C."/>
            <person name="Grijseels S."/>
            <person name="Prigent S."/>
            <person name="Ji B."/>
            <person name="Dainat J."/>
            <person name="Nielsen K.F."/>
            <person name="Frisvad J.C."/>
            <person name="Workman M."/>
            <person name="Nielsen J."/>
        </authorList>
    </citation>
    <scope>NUCLEOTIDE SEQUENCE [LARGE SCALE GENOMIC DNA]</scope>
    <source>
        <strain evidence="3">IBT 14082</strain>
    </source>
</reference>
<organism evidence="2 3">
    <name type="scientific">Penicillium flavigenum</name>
    <dbReference type="NCBI Taxonomy" id="254877"/>
    <lineage>
        <taxon>Eukaryota</taxon>
        <taxon>Fungi</taxon>
        <taxon>Dikarya</taxon>
        <taxon>Ascomycota</taxon>
        <taxon>Pezizomycotina</taxon>
        <taxon>Eurotiomycetes</taxon>
        <taxon>Eurotiomycetidae</taxon>
        <taxon>Eurotiales</taxon>
        <taxon>Aspergillaceae</taxon>
        <taxon>Penicillium</taxon>
    </lineage>
</organism>
<dbReference type="Proteomes" id="UP000191342">
    <property type="component" value="Unassembled WGS sequence"/>
</dbReference>
<feature type="compositionally biased region" description="Polar residues" evidence="1">
    <location>
        <begin position="300"/>
        <end position="309"/>
    </location>
</feature>
<feature type="compositionally biased region" description="Basic and acidic residues" evidence="1">
    <location>
        <begin position="321"/>
        <end position="334"/>
    </location>
</feature>
<sequence>MQHLQPAIPPQVLRLAIAKFSHTTTTIDHVGPLTWNHVPGNGDLVCIFEKFLDSGSVPSRMIQKVVRGDGILEQLDLVFFTRMARMQAQLIPPPRSYFAVVVKSPCLAVKYPHGGTHIRRFQIKFTTERDYFTALALLGEINCPLTEGKIPAPAIQRFPSVSSWTSGNLSSIAPRTANTAATSTGSDGVHFYPTGALGSGRTTPIRASSPASTISHPVSRLGPVPAPNPPCQSMEPVDLSQPLHASTLAHMSNKEPDPPSSRLSTISAIHDVDQLNQMLPPKRDLPFSKPTARKPRAASLTRTTQNHPQSAPPPNSQPTETTKHPEPHPCRLEVDPNSYSALPGPDSQPLSQTNPCPEASQPLVLYEEPPASQNTAPICESAEEPSQIPSTQNALHTQNNQTNSNSDHNHNPASKPNDKASALTEDHLSRYLSSPTAERIAFLENWMCELIDDDKFMTLCEDVDGTWRRFAFGQRQ</sequence>
<evidence type="ECO:0000256" key="1">
    <source>
        <dbReference type="SAM" id="MobiDB-lite"/>
    </source>
</evidence>
<accession>A0A1V6TSY3</accession>
<name>A0A1V6TSY3_9EURO</name>
<dbReference type="AlphaFoldDB" id="A0A1V6TSY3"/>
<proteinExistence type="predicted"/>
<protein>
    <submittedName>
        <fullName evidence="2">Uncharacterized protein</fullName>
    </submittedName>
</protein>
<dbReference type="OrthoDB" id="5360255at2759"/>
<evidence type="ECO:0000313" key="3">
    <source>
        <dbReference type="Proteomes" id="UP000191342"/>
    </source>
</evidence>
<gene>
    <name evidence="2" type="ORF">PENFLA_c004G09650</name>
</gene>
<dbReference type="EMBL" id="MLQL01000004">
    <property type="protein sequence ID" value="OQE29276.1"/>
    <property type="molecule type" value="Genomic_DNA"/>
</dbReference>